<protein>
    <recommendedName>
        <fullName evidence="5">MYND-type domain-containing protein</fullName>
    </recommendedName>
</protein>
<keyword evidence="7" id="KW-1185">Reference proteome</keyword>
<dbReference type="SUPFAM" id="SSF144232">
    <property type="entry name" value="HIT/MYND zinc finger-like"/>
    <property type="match status" value="1"/>
</dbReference>
<dbReference type="InterPro" id="IPR002893">
    <property type="entry name" value="Znf_MYND"/>
</dbReference>
<dbReference type="Pfam" id="PF01753">
    <property type="entry name" value="zf-MYND"/>
    <property type="match status" value="1"/>
</dbReference>
<dbReference type="GO" id="GO:0008270">
    <property type="term" value="F:zinc ion binding"/>
    <property type="evidence" value="ECO:0007669"/>
    <property type="project" value="UniProtKB-KW"/>
</dbReference>
<dbReference type="Proteomes" id="UP000006514">
    <property type="component" value="Unassembled WGS sequence"/>
</dbReference>
<keyword evidence="3" id="KW-0862">Zinc</keyword>
<feature type="domain" description="MYND-type" evidence="5">
    <location>
        <begin position="633"/>
        <end position="673"/>
    </location>
</feature>
<name>J0LKW7_AURST</name>
<evidence type="ECO:0000313" key="7">
    <source>
        <dbReference type="Proteomes" id="UP000006514"/>
    </source>
</evidence>
<evidence type="ECO:0000256" key="4">
    <source>
        <dbReference type="PROSITE-ProRule" id="PRU00134"/>
    </source>
</evidence>
<accession>J0LKW7</accession>
<organism evidence="6 7">
    <name type="scientific">Auricularia subglabra (strain TFB-10046 / SS5)</name>
    <name type="common">White-rot fungus</name>
    <name type="synonym">Auricularia delicata (strain TFB10046)</name>
    <dbReference type="NCBI Taxonomy" id="717982"/>
    <lineage>
        <taxon>Eukaryota</taxon>
        <taxon>Fungi</taxon>
        <taxon>Dikarya</taxon>
        <taxon>Basidiomycota</taxon>
        <taxon>Agaricomycotina</taxon>
        <taxon>Agaricomycetes</taxon>
        <taxon>Auriculariales</taxon>
        <taxon>Auriculariaceae</taxon>
        <taxon>Auricularia</taxon>
    </lineage>
</organism>
<proteinExistence type="predicted"/>
<dbReference type="OrthoDB" id="2885865at2759"/>
<dbReference type="Gene3D" id="6.10.140.2220">
    <property type="match status" value="1"/>
</dbReference>
<keyword evidence="1" id="KW-0479">Metal-binding</keyword>
<evidence type="ECO:0000256" key="1">
    <source>
        <dbReference type="ARBA" id="ARBA00022723"/>
    </source>
</evidence>
<dbReference type="KEGG" id="adl:AURDEDRAFT_152120"/>
<sequence>MDEITTVLLRVSKAPQDVHLAAAAHVQLSMLSMDGLLAKKLASLPEFFETLVDALESPCDFRIMAGLSLLVRVLESADTDCLDKLGSDVMPHVQDFIIRAQAEDIVFNLSVQSWVQWATLLYRSASVVICSMGRLAMSCQDVERRQIASHVLRCLEQITAESRLIFDNSQDFSGQTRMFFLAALQYDSAADRLSALRALYYSFRRPISHCWDRHSRIDRTSVYPLTTMTAADYTCITGQSQFYDLDTTLSDAERLLDVRAEFYDGMRALCTSHDFHALAETLYKLLLRDPRAVDFSLSGEQIFAGGKGPGDFQLPIDIWSGALRRCVDVLKACSQAASGHSHRHAANILELEDIIWHRTRTGVNIRASKLVKPGDVSEPWYWYALSYVPNPNKLRDVFDALDRLDAATGQNELAAVVETPLYQCTLANASFSGLLWVLRHDRDPDQWATLAEISSRALASATQYLRIAPFDGQHVATMNEVVIAFQILKRRPTFSSSPTACMSPIMEARWRAATATHARIWSEPCEPELEEAVATLYADWESAVRMYKGILDRHLTNTPPPTRTDNPDDMERGDLYIPSRDFSQAQIDAWRALTEEEFDSRRARTVCWREAPEALLSEVLQLHAKPLWRMRHCHNCYRVASVALRQCGACRQVRYCSKECQEKDWKSGHKQSCTRNYV</sequence>
<evidence type="ECO:0000259" key="5">
    <source>
        <dbReference type="PROSITE" id="PS50865"/>
    </source>
</evidence>
<dbReference type="PROSITE" id="PS50865">
    <property type="entry name" value="ZF_MYND_2"/>
    <property type="match status" value="1"/>
</dbReference>
<evidence type="ECO:0000256" key="2">
    <source>
        <dbReference type="ARBA" id="ARBA00022771"/>
    </source>
</evidence>
<dbReference type="AlphaFoldDB" id="J0LKW7"/>
<evidence type="ECO:0000313" key="6">
    <source>
        <dbReference type="EMBL" id="EJD44628.1"/>
    </source>
</evidence>
<evidence type="ECO:0000256" key="3">
    <source>
        <dbReference type="ARBA" id="ARBA00022833"/>
    </source>
</evidence>
<gene>
    <name evidence="6" type="ORF">AURDEDRAFT_152120</name>
</gene>
<dbReference type="EMBL" id="JH687770">
    <property type="protein sequence ID" value="EJD44628.1"/>
    <property type="molecule type" value="Genomic_DNA"/>
</dbReference>
<keyword evidence="2 4" id="KW-0863">Zinc-finger</keyword>
<dbReference type="InParanoid" id="J0LKW7"/>
<reference evidence="7" key="1">
    <citation type="journal article" date="2012" name="Science">
        <title>The Paleozoic origin of enzymatic lignin decomposition reconstructed from 31 fungal genomes.</title>
        <authorList>
            <person name="Floudas D."/>
            <person name="Binder M."/>
            <person name="Riley R."/>
            <person name="Barry K."/>
            <person name="Blanchette R.A."/>
            <person name="Henrissat B."/>
            <person name="Martinez A.T."/>
            <person name="Otillar R."/>
            <person name="Spatafora J.W."/>
            <person name="Yadav J.S."/>
            <person name="Aerts A."/>
            <person name="Benoit I."/>
            <person name="Boyd A."/>
            <person name="Carlson A."/>
            <person name="Copeland A."/>
            <person name="Coutinho P.M."/>
            <person name="de Vries R.P."/>
            <person name="Ferreira P."/>
            <person name="Findley K."/>
            <person name="Foster B."/>
            <person name="Gaskell J."/>
            <person name="Glotzer D."/>
            <person name="Gorecki P."/>
            <person name="Heitman J."/>
            <person name="Hesse C."/>
            <person name="Hori C."/>
            <person name="Igarashi K."/>
            <person name="Jurgens J.A."/>
            <person name="Kallen N."/>
            <person name="Kersten P."/>
            <person name="Kohler A."/>
            <person name="Kuees U."/>
            <person name="Kumar T.K.A."/>
            <person name="Kuo A."/>
            <person name="LaButti K."/>
            <person name="Larrondo L.F."/>
            <person name="Lindquist E."/>
            <person name="Ling A."/>
            <person name="Lombard V."/>
            <person name="Lucas S."/>
            <person name="Lundell T."/>
            <person name="Martin R."/>
            <person name="McLaughlin D.J."/>
            <person name="Morgenstern I."/>
            <person name="Morin E."/>
            <person name="Murat C."/>
            <person name="Nagy L.G."/>
            <person name="Nolan M."/>
            <person name="Ohm R.A."/>
            <person name="Patyshakuliyeva A."/>
            <person name="Rokas A."/>
            <person name="Ruiz-Duenas F.J."/>
            <person name="Sabat G."/>
            <person name="Salamov A."/>
            <person name="Samejima M."/>
            <person name="Schmutz J."/>
            <person name="Slot J.C."/>
            <person name="St John F."/>
            <person name="Stenlid J."/>
            <person name="Sun H."/>
            <person name="Sun S."/>
            <person name="Syed K."/>
            <person name="Tsang A."/>
            <person name="Wiebenga A."/>
            <person name="Young D."/>
            <person name="Pisabarro A."/>
            <person name="Eastwood D.C."/>
            <person name="Martin F."/>
            <person name="Cullen D."/>
            <person name="Grigoriev I.V."/>
            <person name="Hibbett D.S."/>
        </authorList>
    </citation>
    <scope>NUCLEOTIDE SEQUENCE [LARGE SCALE GENOMIC DNA]</scope>
    <source>
        <strain evidence="7">TFB10046</strain>
    </source>
</reference>